<evidence type="ECO:0000259" key="12">
    <source>
        <dbReference type="Pfam" id="PF13609"/>
    </source>
</evidence>
<dbReference type="InterPro" id="IPR050298">
    <property type="entry name" value="Gram-neg_bact_OMP"/>
</dbReference>
<keyword evidence="10" id="KW-0998">Cell outer membrane</keyword>
<gene>
    <name evidence="13" type="ORF">BPA30113_07529</name>
</gene>
<dbReference type="PRINTS" id="PR00184">
    <property type="entry name" value="NEISSPPORIN"/>
</dbReference>
<proteinExistence type="predicted"/>
<dbReference type="PANTHER" id="PTHR34501:SF9">
    <property type="entry name" value="MAJOR OUTER MEMBRANE PROTEIN P.IA"/>
    <property type="match status" value="1"/>
</dbReference>
<dbReference type="EMBL" id="CABVQD010000066">
    <property type="protein sequence ID" value="VWC48541.1"/>
    <property type="molecule type" value="Genomic_DNA"/>
</dbReference>
<evidence type="ECO:0000256" key="7">
    <source>
        <dbReference type="ARBA" id="ARBA00023065"/>
    </source>
</evidence>
<evidence type="ECO:0000313" key="14">
    <source>
        <dbReference type="Proteomes" id="UP000494330"/>
    </source>
</evidence>
<comment type="subunit">
    <text evidence="2">Homotrimer.</text>
</comment>
<dbReference type="AlphaFoldDB" id="A0A6J5F5X5"/>
<evidence type="ECO:0000256" key="1">
    <source>
        <dbReference type="ARBA" id="ARBA00004571"/>
    </source>
</evidence>
<keyword evidence="8" id="KW-0626">Porin</keyword>
<dbReference type="GO" id="GO:0015288">
    <property type="term" value="F:porin activity"/>
    <property type="evidence" value="ECO:0007669"/>
    <property type="project" value="UniProtKB-KW"/>
</dbReference>
<evidence type="ECO:0000313" key="13">
    <source>
        <dbReference type="EMBL" id="VWC48541.1"/>
    </source>
</evidence>
<dbReference type="InterPro" id="IPR002299">
    <property type="entry name" value="Porin_Neis"/>
</dbReference>
<evidence type="ECO:0000256" key="11">
    <source>
        <dbReference type="SAM" id="SignalP"/>
    </source>
</evidence>
<feature type="signal peptide" evidence="11">
    <location>
        <begin position="1"/>
        <end position="27"/>
    </location>
</feature>
<keyword evidence="4" id="KW-1134">Transmembrane beta strand</keyword>
<keyword evidence="5" id="KW-0812">Transmembrane</keyword>
<protein>
    <submittedName>
        <fullName evidence="13">Porin</fullName>
    </submittedName>
</protein>
<keyword evidence="3" id="KW-0813">Transport</keyword>
<keyword evidence="6 11" id="KW-0732">Signal</keyword>
<dbReference type="Gene3D" id="2.40.160.10">
    <property type="entry name" value="Porin"/>
    <property type="match status" value="1"/>
</dbReference>
<dbReference type="GO" id="GO:0046930">
    <property type="term" value="C:pore complex"/>
    <property type="evidence" value="ECO:0007669"/>
    <property type="project" value="UniProtKB-KW"/>
</dbReference>
<feature type="domain" description="Porin" evidence="12">
    <location>
        <begin position="14"/>
        <end position="330"/>
    </location>
</feature>
<evidence type="ECO:0000256" key="8">
    <source>
        <dbReference type="ARBA" id="ARBA00023114"/>
    </source>
</evidence>
<sequence length="360" mass="37225">MRKEQRTSALRSATIAAGLLVAASAHGQSSVTLYGILDAGILYTNRSVDPTTGASAGKRIAFTDAGMTASRIGVKGVEDLGGGLHAEFVLESGIDLGNGGYNLSNGNFFGRQAWVGLDNPYGNVKLGLQYSPFMLAAVQADPRGGALFGDSGVSYVGNVFGTGIFTPNAISYTSPRIAGFQASGLMSLGNAPGSALAGRAFSASITYGFNDLFIAAAIYDGKPGSTTNTPVPTSVPFDGRLLGAKYSFGSLSVMATFTKVKIAGALNDNVYTTGFEYVATPGVIVNGNVSYSSDRNHTYNHSILAGMGLEYGMSKRTWLYAQAALVDNHGAMNTGIAISGSLYAPPGRTVGVDVGIRHSF</sequence>
<name>A0A6J5F5X5_9BURK</name>
<evidence type="ECO:0000256" key="5">
    <source>
        <dbReference type="ARBA" id="ARBA00022692"/>
    </source>
</evidence>
<dbReference type="CDD" id="cd00342">
    <property type="entry name" value="gram_neg_porins"/>
    <property type="match status" value="1"/>
</dbReference>
<dbReference type="PANTHER" id="PTHR34501">
    <property type="entry name" value="PROTEIN YDDL-RELATED"/>
    <property type="match status" value="1"/>
</dbReference>
<dbReference type="RefSeq" id="WP_034200570.1">
    <property type="nucleotide sequence ID" value="NZ_CABVQD010000066.1"/>
</dbReference>
<dbReference type="GO" id="GO:0034220">
    <property type="term" value="P:monoatomic ion transmembrane transport"/>
    <property type="evidence" value="ECO:0007669"/>
    <property type="project" value="InterPro"/>
</dbReference>
<evidence type="ECO:0000256" key="6">
    <source>
        <dbReference type="ARBA" id="ARBA00022729"/>
    </source>
</evidence>
<feature type="chain" id="PRO_5044425810" evidence="11">
    <location>
        <begin position="28"/>
        <end position="360"/>
    </location>
</feature>
<accession>A0A6J5F5X5</accession>
<organism evidence="13 14">
    <name type="scientific">Burkholderia paludis</name>
    <dbReference type="NCBI Taxonomy" id="1506587"/>
    <lineage>
        <taxon>Bacteria</taxon>
        <taxon>Pseudomonadati</taxon>
        <taxon>Pseudomonadota</taxon>
        <taxon>Betaproteobacteria</taxon>
        <taxon>Burkholderiales</taxon>
        <taxon>Burkholderiaceae</taxon>
        <taxon>Burkholderia</taxon>
        <taxon>Burkholderia cepacia complex</taxon>
    </lineage>
</organism>
<evidence type="ECO:0000256" key="2">
    <source>
        <dbReference type="ARBA" id="ARBA00011233"/>
    </source>
</evidence>
<comment type="subcellular location">
    <subcellularLocation>
        <location evidence="1">Cell outer membrane</location>
        <topology evidence="1">Multi-pass membrane protein</topology>
    </subcellularLocation>
</comment>
<keyword evidence="14" id="KW-1185">Reference proteome</keyword>
<keyword evidence="9" id="KW-0472">Membrane</keyword>
<dbReference type="InterPro" id="IPR001702">
    <property type="entry name" value="Porin_Gram-ve"/>
</dbReference>
<evidence type="ECO:0000256" key="9">
    <source>
        <dbReference type="ARBA" id="ARBA00023136"/>
    </source>
</evidence>
<dbReference type="SUPFAM" id="SSF56935">
    <property type="entry name" value="Porins"/>
    <property type="match status" value="1"/>
</dbReference>
<dbReference type="InterPro" id="IPR023614">
    <property type="entry name" value="Porin_dom_sf"/>
</dbReference>
<dbReference type="Pfam" id="PF13609">
    <property type="entry name" value="Porin_4"/>
    <property type="match status" value="1"/>
</dbReference>
<evidence type="ECO:0000256" key="4">
    <source>
        <dbReference type="ARBA" id="ARBA00022452"/>
    </source>
</evidence>
<reference evidence="13 14" key="1">
    <citation type="submission" date="2019-09" db="EMBL/GenBank/DDBJ databases">
        <authorList>
            <person name="Depoorter E."/>
        </authorList>
    </citation>
    <scope>NUCLEOTIDE SEQUENCE [LARGE SCALE GENOMIC DNA]</scope>
    <source>
        <strain evidence="13">LMG 30113</strain>
    </source>
</reference>
<dbReference type="GO" id="GO:0009279">
    <property type="term" value="C:cell outer membrane"/>
    <property type="evidence" value="ECO:0007669"/>
    <property type="project" value="UniProtKB-SubCell"/>
</dbReference>
<dbReference type="InterPro" id="IPR033900">
    <property type="entry name" value="Gram_neg_porin_domain"/>
</dbReference>
<dbReference type="PRINTS" id="PR00182">
    <property type="entry name" value="ECOLNEIPORIN"/>
</dbReference>
<evidence type="ECO:0000256" key="10">
    <source>
        <dbReference type="ARBA" id="ARBA00023237"/>
    </source>
</evidence>
<evidence type="ECO:0000256" key="3">
    <source>
        <dbReference type="ARBA" id="ARBA00022448"/>
    </source>
</evidence>
<keyword evidence="7" id="KW-0406">Ion transport</keyword>
<dbReference type="Proteomes" id="UP000494330">
    <property type="component" value="Unassembled WGS sequence"/>
</dbReference>